<evidence type="ECO:0000313" key="3">
    <source>
        <dbReference type="EMBL" id="TQL59198.1"/>
    </source>
</evidence>
<evidence type="ECO:0000256" key="1">
    <source>
        <dbReference type="SAM" id="MobiDB-lite"/>
    </source>
</evidence>
<gene>
    <name evidence="3" type="ORF">FB474_0546</name>
</gene>
<keyword evidence="2" id="KW-1133">Transmembrane helix</keyword>
<sequence>MAELDPGRWSAADDELVRGALATLRRDVEALELADVRFVKARGAARRRRTVLAAAAAAAAAVLVVGYVGFSGLGGHPSSLRPAVSTSRSSASTTTPTSATTPADAGVPLPVPGDLPVSAEWQRALGISETVVIADFKESEGGAVMDCANVGEPGTRAHAQSVNAEPPGLQADQRVYDNPSATTADRAADTVVSQLLTCSSGGAPVKPPKVSIVADSAWPKVFSGVGPASTEWFVVTHSGSKVGIVTITEPGESGKHRWTVSQVQDIGAVAQRRLGGDLGGAEPTRPSTVAVDEQMPVAGTRPLLPASLFVAASQWATPGVSGGDATHAVTADFEGGAQVHECDVDTAMDMTSSAGRFGIVTVADEVDGTILGRQRIRLTASAAAARAEADRIAHGIATCGSRVPHVTVTQDPAHPGLFRVVGAEPGAPKAVGWLGVSVHEGTPAAVSTLYLRSQTSQGFSELDRLLSLARQK</sequence>
<keyword evidence="4" id="KW-1185">Reference proteome</keyword>
<keyword evidence="2" id="KW-0472">Membrane</keyword>
<name>A0A542ZFS8_9MICO</name>
<evidence type="ECO:0000256" key="2">
    <source>
        <dbReference type="SAM" id="Phobius"/>
    </source>
</evidence>
<feature type="compositionally biased region" description="Low complexity" evidence="1">
    <location>
        <begin position="82"/>
        <end position="111"/>
    </location>
</feature>
<dbReference type="AlphaFoldDB" id="A0A542ZFS8"/>
<protein>
    <submittedName>
        <fullName evidence="3">Uncharacterized protein</fullName>
    </submittedName>
</protein>
<comment type="caution">
    <text evidence="3">The sequence shown here is derived from an EMBL/GenBank/DDBJ whole genome shotgun (WGS) entry which is preliminary data.</text>
</comment>
<feature type="region of interest" description="Disordered" evidence="1">
    <location>
        <begin position="78"/>
        <end position="111"/>
    </location>
</feature>
<keyword evidence="2" id="KW-0812">Transmembrane</keyword>
<dbReference type="EMBL" id="VFOQ01000001">
    <property type="protein sequence ID" value="TQL59198.1"/>
    <property type="molecule type" value="Genomic_DNA"/>
</dbReference>
<evidence type="ECO:0000313" key="4">
    <source>
        <dbReference type="Proteomes" id="UP000319514"/>
    </source>
</evidence>
<reference evidence="3 4" key="1">
    <citation type="submission" date="2019-06" db="EMBL/GenBank/DDBJ databases">
        <title>Sequencing the genomes of 1000 actinobacteria strains.</title>
        <authorList>
            <person name="Klenk H.-P."/>
        </authorList>
    </citation>
    <scope>NUCLEOTIDE SEQUENCE [LARGE SCALE GENOMIC DNA]</scope>
    <source>
        <strain evidence="3 4">DSM 18082</strain>
    </source>
</reference>
<accession>A0A542ZFS8</accession>
<organism evidence="3 4">
    <name type="scientific">Oryzihumus leptocrescens</name>
    <dbReference type="NCBI Taxonomy" id="297536"/>
    <lineage>
        <taxon>Bacteria</taxon>
        <taxon>Bacillati</taxon>
        <taxon>Actinomycetota</taxon>
        <taxon>Actinomycetes</taxon>
        <taxon>Micrococcales</taxon>
        <taxon>Intrasporangiaceae</taxon>
        <taxon>Oryzihumus</taxon>
    </lineage>
</organism>
<dbReference type="RefSeq" id="WP_141787253.1">
    <property type="nucleotide sequence ID" value="NZ_BAAAKX010000009.1"/>
</dbReference>
<dbReference type="Proteomes" id="UP000319514">
    <property type="component" value="Unassembled WGS sequence"/>
</dbReference>
<feature type="transmembrane region" description="Helical" evidence="2">
    <location>
        <begin position="50"/>
        <end position="70"/>
    </location>
</feature>
<proteinExistence type="predicted"/>
<dbReference type="OrthoDB" id="4861520at2"/>